<dbReference type="AlphaFoldDB" id="A0A5J4VKP7"/>
<proteinExistence type="predicted"/>
<name>A0A5J4VKP7_9EUKA</name>
<sequence length="106" mass="12444">MGNLTVLDWLIKFLRANECEELELGLGIMILLIFMTTQQRLSLEGSLLLLLRVVLQNQVLTNSEKEWKKIKEEKISSQIFRENWARYKTFLEENSDGLEELDEKGK</sequence>
<comment type="caution">
    <text evidence="1">The sequence shown here is derived from an EMBL/GenBank/DDBJ whole genome shotgun (WGS) entry which is preliminary data.</text>
</comment>
<dbReference type="EMBL" id="SNRW01006455">
    <property type="protein sequence ID" value="KAA6383044.1"/>
    <property type="molecule type" value="Genomic_DNA"/>
</dbReference>
<evidence type="ECO:0000313" key="1">
    <source>
        <dbReference type="EMBL" id="KAA6383044.1"/>
    </source>
</evidence>
<dbReference type="Proteomes" id="UP000324800">
    <property type="component" value="Unassembled WGS sequence"/>
</dbReference>
<evidence type="ECO:0000313" key="2">
    <source>
        <dbReference type="Proteomes" id="UP000324800"/>
    </source>
</evidence>
<gene>
    <name evidence="1" type="ORF">EZS28_021429</name>
</gene>
<reference evidence="1 2" key="1">
    <citation type="submission" date="2019-03" db="EMBL/GenBank/DDBJ databases">
        <title>Single cell metagenomics reveals metabolic interactions within the superorganism composed of flagellate Streblomastix strix and complex community of Bacteroidetes bacteria on its surface.</title>
        <authorList>
            <person name="Treitli S.C."/>
            <person name="Kolisko M."/>
            <person name="Husnik F."/>
            <person name="Keeling P."/>
            <person name="Hampl V."/>
        </authorList>
    </citation>
    <scope>NUCLEOTIDE SEQUENCE [LARGE SCALE GENOMIC DNA]</scope>
    <source>
        <strain evidence="1">ST1C</strain>
    </source>
</reference>
<accession>A0A5J4VKP7</accession>
<protein>
    <submittedName>
        <fullName evidence="1">Uncharacterized protein</fullName>
    </submittedName>
</protein>
<organism evidence="1 2">
    <name type="scientific">Streblomastix strix</name>
    <dbReference type="NCBI Taxonomy" id="222440"/>
    <lineage>
        <taxon>Eukaryota</taxon>
        <taxon>Metamonada</taxon>
        <taxon>Preaxostyla</taxon>
        <taxon>Oxymonadida</taxon>
        <taxon>Streblomastigidae</taxon>
        <taxon>Streblomastix</taxon>
    </lineage>
</organism>